<dbReference type="SUPFAM" id="SSF54211">
    <property type="entry name" value="Ribosomal protein S5 domain 2-like"/>
    <property type="match status" value="1"/>
</dbReference>
<sequence length="342" mass="36150">MAPSLTPADSSSSTLAASASVKRTSPTALRALSAELGTLARSDASASFAFGPVNVVASVSGPTEVRIRDELTDRATLDVIFQPQHGVAGIPAQAISDSLFTALSSVLLLHHHPRSLIQVVLQTLSSPSLPQSSAQIIHKDVTSNQRHVARQPLLLGPDNPPSVTEQAALINAASLALLDAGIPARGSVAACACAILPAAQGTVLRQNSHLAEISETQLAGLVRQYKEENGESDDIEVDDDEEGVKSKKRYTGDTVVLLDPTPVELDYALSTHVFAFSFSQALDKQDKEAVPLEVSEQILAESHGAVDLEDLQRARELCLNACSAVVAFMRTALRKRVVSQTA</sequence>
<dbReference type="GO" id="GO:0071051">
    <property type="term" value="P:poly(A)-dependent snoRNA 3'-end processing"/>
    <property type="evidence" value="ECO:0007669"/>
    <property type="project" value="TreeGrafter"/>
</dbReference>
<keyword evidence="8" id="KW-1185">Reference proteome</keyword>
<accession>A0A5C3E7Z8</accession>
<evidence type="ECO:0000256" key="1">
    <source>
        <dbReference type="ARBA" id="ARBA00004123"/>
    </source>
</evidence>
<comment type="similarity">
    <text evidence="2">Belongs to the RNase PH family.</text>
</comment>
<protein>
    <submittedName>
        <fullName evidence="7">Related to RRP46 - Exosome non-catalytic core component</fullName>
    </submittedName>
</protein>
<evidence type="ECO:0000256" key="4">
    <source>
        <dbReference type="ARBA" id="ARBA00022835"/>
    </source>
</evidence>
<dbReference type="EMBL" id="OOIN01000015">
    <property type="protein sequence ID" value="SPO26652.1"/>
    <property type="molecule type" value="Genomic_DNA"/>
</dbReference>
<dbReference type="PANTHER" id="PTHR11953">
    <property type="entry name" value="EXOSOME COMPLEX COMPONENT"/>
    <property type="match status" value="1"/>
</dbReference>
<dbReference type="InterPro" id="IPR020568">
    <property type="entry name" value="Ribosomal_Su5_D2-typ_SF"/>
</dbReference>
<name>A0A5C3E7Z8_9BASI</name>
<dbReference type="CDD" id="cd11372">
    <property type="entry name" value="RNase_PH_RRP46"/>
    <property type="match status" value="1"/>
</dbReference>
<dbReference type="Gene3D" id="3.30.230.70">
    <property type="entry name" value="GHMP Kinase, N-terminal domain"/>
    <property type="match status" value="1"/>
</dbReference>
<evidence type="ECO:0000259" key="6">
    <source>
        <dbReference type="Pfam" id="PF01138"/>
    </source>
</evidence>
<feature type="domain" description="Exoribonuclease phosphorolytic" evidence="6">
    <location>
        <begin position="29"/>
        <end position="183"/>
    </location>
</feature>
<evidence type="ECO:0000313" key="8">
    <source>
        <dbReference type="Proteomes" id="UP000324022"/>
    </source>
</evidence>
<dbReference type="Pfam" id="PF01138">
    <property type="entry name" value="RNase_PH"/>
    <property type="match status" value="1"/>
</dbReference>
<evidence type="ECO:0000313" key="7">
    <source>
        <dbReference type="EMBL" id="SPO26652.1"/>
    </source>
</evidence>
<dbReference type="PANTHER" id="PTHR11953:SF1">
    <property type="entry name" value="EXOSOME COMPLEX COMPONENT RRP46"/>
    <property type="match status" value="1"/>
</dbReference>
<dbReference type="InterPro" id="IPR001247">
    <property type="entry name" value="ExoRNase_PH_dom1"/>
</dbReference>
<keyword evidence="5" id="KW-0539">Nucleus</keyword>
<dbReference type="GO" id="GO:0005730">
    <property type="term" value="C:nucleolus"/>
    <property type="evidence" value="ECO:0007669"/>
    <property type="project" value="TreeGrafter"/>
</dbReference>
<dbReference type="InterPro" id="IPR027408">
    <property type="entry name" value="PNPase/RNase_PH_dom_sf"/>
</dbReference>
<proteinExistence type="inferred from homology"/>
<reference evidence="7 8" key="1">
    <citation type="submission" date="2018-03" db="EMBL/GenBank/DDBJ databases">
        <authorList>
            <person name="Guldener U."/>
        </authorList>
    </citation>
    <scope>NUCLEOTIDE SEQUENCE [LARGE SCALE GENOMIC DNA]</scope>
    <source>
        <strain evidence="7 8">NBRC100155</strain>
    </source>
</reference>
<dbReference type="GO" id="GO:0071028">
    <property type="term" value="P:nuclear mRNA surveillance"/>
    <property type="evidence" value="ECO:0007669"/>
    <property type="project" value="TreeGrafter"/>
</dbReference>
<dbReference type="SUPFAM" id="SSF55666">
    <property type="entry name" value="Ribonuclease PH domain 2-like"/>
    <property type="match status" value="1"/>
</dbReference>
<dbReference type="InterPro" id="IPR036345">
    <property type="entry name" value="ExoRNase_PH_dom2_sf"/>
</dbReference>
<dbReference type="OrthoDB" id="27298at2759"/>
<organism evidence="7 8">
    <name type="scientific">Ustilago trichophora</name>
    <dbReference type="NCBI Taxonomy" id="86804"/>
    <lineage>
        <taxon>Eukaryota</taxon>
        <taxon>Fungi</taxon>
        <taxon>Dikarya</taxon>
        <taxon>Basidiomycota</taxon>
        <taxon>Ustilaginomycotina</taxon>
        <taxon>Ustilaginomycetes</taxon>
        <taxon>Ustilaginales</taxon>
        <taxon>Ustilaginaceae</taxon>
        <taxon>Ustilago</taxon>
    </lineage>
</organism>
<dbReference type="GO" id="GO:0000177">
    <property type="term" value="C:cytoplasmic exosome (RNase complex)"/>
    <property type="evidence" value="ECO:0007669"/>
    <property type="project" value="TreeGrafter"/>
</dbReference>
<evidence type="ECO:0000256" key="2">
    <source>
        <dbReference type="ARBA" id="ARBA00006678"/>
    </source>
</evidence>
<dbReference type="GO" id="GO:0016075">
    <property type="term" value="P:rRNA catabolic process"/>
    <property type="evidence" value="ECO:0007669"/>
    <property type="project" value="TreeGrafter"/>
</dbReference>
<dbReference type="InterPro" id="IPR050080">
    <property type="entry name" value="RNase_PH"/>
</dbReference>
<evidence type="ECO:0000256" key="5">
    <source>
        <dbReference type="ARBA" id="ARBA00023242"/>
    </source>
</evidence>
<keyword evidence="3" id="KW-0698">rRNA processing</keyword>
<keyword evidence="4" id="KW-0271">Exosome</keyword>
<gene>
    <name evidence="7" type="ORF">UTRI_03943_B</name>
</gene>
<dbReference type="GO" id="GO:0000176">
    <property type="term" value="C:nuclear exosome (RNase complex)"/>
    <property type="evidence" value="ECO:0007669"/>
    <property type="project" value="UniProtKB-ARBA"/>
</dbReference>
<dbReference type="GO" id="GO:0006364">
    <property type="term" value="P:rRNA processing"/>
    <property type="evidence" value="ECO:0007669"/>
    <property type="project" value="UniProtKB-KW"/>
</dbReference>
<dbReference type="AlphaFoldDB" id="A0A5C3E7Z8"/>
<dbReference type="Proteomes" id="UP000324022">
    <property type="component" value="Unassembled WGS sequence"/>
</dbReference>
<dbReference type="GO" id="GO:0003723">
    <property type="term" value="F:RNA binding"/>
    <property type="evidence" value="ECO:0007669"/>
    <property type="project" value="TreeGrafter"/>
</dbReference>
<dbReference type="GO" id="GO:0034475">
    <property type="term" value="P:U4 snRNA 3'-end processing"/>
    <property type="evidence" value="ECO:0007669"/>
    <property type="project" value="TreeGrafter"/>
</dbReference>
<comment type="subcellular location">
    <subcellularLocation>
        <location evidence="1">Nucleus</location>
    </subcellularLocation>
</comment>
<evidence type="ECO:0000256" key="3">
    <source>
        <dbReference type="ARBA" id="ARBA00022552"/>
    </source>
</evidence>